<dbReference type="AlphaFoldDB" id="A0A1N6M2W9"/>
<name>A0A1N6M2W9_9VIBR</name>
<evidence type="ECO:0000313" key="1">
    <source>
        <dbReference type="EMBL" id="SIO93717.1"/>
    </source>
</evidence>
<dbReference type="Pfam" id="PF05045">
    <property type="entry name" value="RgpF"/>
    <property type="match status" value="1"/>
</dbReference>
<reference evidence="1 2" key="1">
    <citation type="submission" date="2016-12" db="EMBL/GenBank/DDBJ databases">
        <authorList>
            <person name="Song W.-J."/>
            <person name="Kurnit D.M."/>
        </authorList>
    </citation>
    <scope>NUCLEOTIDE SEQUENCE [LARGE SCALE GENOMIC DNA]</scope>
    <source>
        <strain evidence="1 2">CECT 9026</strain>
    </source>
</reference>
<dbReference type="OrthoDB" id="8849801at2"/>
<gene>
    <name evidence="1" type="ORF">VSP9026_01387</name>
</gene>
<accession>A0A1N6M2W9</accession>
<organism evidence="1 2">
    <name type="scientific">Vibrio spartinae</name>
    <dbReference type="NCBI Taxonomy" id="1918945"/>
    <lineage>
        <taxon>Bacteria</taxon>
        <taxon>Pseudomonadati</taxon>
        <taxon>Pseudomonadota</taxon>
        <taxon>Gammaproteobacteria</taxon>
        <taxon>Vibrionales</taxon>
        <taxon>Vibrionaceae</taxon>
        <taxon>Vibrio</taxon>
    </lineage>
</organism>
<sequence>MKRLCLFAHYDKDNLIDDYVVFYLEQLVKIECDIIFITVSNVQDFSCIEHLTMKCLKRNNIGYDFMSWQKGLELVENIDDYDQIIFCNDSCYGPVFPLEEVFSTMSHRNLDAWSITDNNQIEYHLQSYFLVFNRSVFLSDDFNKFIKSIKVESSKEDIVLNYEVGLSRLLLNLGFNISSYISYMDVINDISATHVYKDKFFRILHIIKKEYKSSGNIICNIGIFYKLIIKYLKRLKDFSLRKNTNIKFIGWKILLDKKDPFIKVMLLRDNPTDIPDLSDYENIIKSKSDFDVNLIENHLKRVKNVV</sequence>
<dbReference type="InterPro" id="IPR007739">
    <property type="entry name" value="RgpF"/>
</dbReference>
<dbReference type="EMBL" id="FSSB01000009">
    <property type="protein sequence ID" value="SIO93717.1"/>
    <property type="molecule type" value="Genomic_DNA"/>
</dbReference>
<evidence type="ECO:0000313" key="2">
    <source>
        <dbReference type="Proteomes" id="UP000184774"/>
    </source>
</evidence>
<protein>
    <submittedName>
        <fullName evidence="1">Rhamnan synthesis protein F</fullName>
    </submittedName>
</protein>
<proteinExistence type="predicted"/>
<dbReference type="Proteomes" id="UP000184774">
    <property type="component" value="Unassembled WGS sequence"/>
</dbReference>
<dbReference type="RefSeq" id="WP_074372283.1">
    <property type="nucleotide sequence ID" value="NZ_AP024907.1"/>
</dbReference>